<dbReference type="SUPFAM" id="SSF50494">
    <property type="entry name" value="Trypsin-like serine proteases"/>
    <property type="match status" value="1"/>
</dbReference>
<name>A0ABP0EYI6_CLALP</name>
<dbReference type="Proteomes" id="UP001642483">
    <property type="component" value="Unassembled WGS sequence"/>
</dbReference>
<dbReference type="SMART" id="SM00042">
    <property type="entry name" value="CUB"/>
    <property type="match status" value="1"/>
</dbReference>
<dbReference type="InterPro" id="IPR033116">
    <property type="entry name" value="TRYPSIN_SER"/>
</dbReference>
<dbReference type="Pfam" id="PF00431">
    <property type="entry name" value="CUB"/>
    <property type="match status" value="1"/>
</dbReference>
<evidence type="ECO:0000256" key="1">
    <source>
        <dbReference type="ARBA" id="ARBA00022670"/>
    </source>
</evidence>
<dbReference type="CDD" id="cd00190">
    <property type="entry name" value="Tryp_SPc"/>
    <property type="match status" value="1"/>
</dbReference>
<dbReference type="SUPFAM" id="SSF49854">
    <property type="entry name" value="Spermadhesin, CUB domain"/>
    <property type="match status" value="1"/>
</dbReference>
<dbReference type="PANTHER" id="PTHR24252:SF10">
    <property type="entry name" value="SERINE PROTEASE 56"/>
    <property type="match status" value="1"/>
</dbReference>
<organism evidence="9 10">
    <name type="scientific">Clavelina lepadiformis</name>
    <name type="common">Light-bulb sea squirt</name>
    <name type="synonym">Ascidia lepadiformis</name>
    <dbReference type="NCBI Taxonomy" id="159417"/>
    <lineage>
        <taxon>Eukaryota</taxon>
        <taxon>Metazoa</taxon>
        <taxon>Chordata</taxon>
        <taxon>Tunicata</taxon>
        <taxon>Ascidiacea</taxon>
        <taxon>Aplousobranchia</taxon>
        <taxon>Clavelinidae</taxon>
        <taxon>Clavelina</taxon>
    </lineage>
</organism>
<proteinExistence type="predicted"/>
<keyword evidence="3" id="KW-1015">Disulfide bond</keyword>
<evidence type="ECO:0000256" key="3">
    <source>
        <dbReference type="ARBA" id="ARBA00023157"/>
    </source>
</evidence>
<dbReference type="InterPro" id="IPR002919">
    <property type="entry name" value="TIL_dom"/>
</dbReference>
<evidence type="ECO:0000256" key="4">
    <source>
        <dbReference type="PROSITE-ProRule" id="PRU00059"/>
    </source>
</evidence>
<dbReference type="CDD" id="cd19941">
    <property type="entry name" value="TIL"/>
    <property type="match status" value="1"/>
</dbReference>
<dbReference type="PRINTS" id="PR00722">
    <property type="entry name" value="CHYMOTRYPSIN"/>
</dbReference>
<feature type="domain" description="CUB" evidence="7">
    <location>
        <begin position="89"/>
        <end position="213"/>
    </location>
</feature>
<reference evidence="9 10" key="1">
    <citation type="submission" date="2024-02" db="EMBL/GenBank/DDBJ databases">
        <authorList>
            <person name="Daric V."/>
            <person name="Darras S."/>
        </authorList>
    </citation>
    <scope>NUCLEOTIDE SEQUENCE [LARGE SCALE GENOMIC DNA]</scope>
</reference>
<dbReference type="InterPro" id="IPR000859">
    <property type="entry name" value="CUB_dom"/>
</dbReference>
<accession>A0ABP0EYI6</accession>
<evidence type="ECO:0000259" key="7">
    <source>
        <dbReference type="PROSITE" id="PS01180"/>
    </source>
</evidence>
<comment type="caution">
    <text evidence="9">The sequence shown here is derived from an EMBL/GenBank/DDBJ whole genome shotgun (WGS) entry which is preliminary data.</text>
</comment>
<gene>
    <name evidence="9" type="ORF">CVLEPA_LOCUS2262</name>
</gene>
<evidence type="ECO:0000256" key="5">
    <source>
        <dbReference type="RuleBase" id="RU363034"/>
    </source>
</evidence>
<dbReference type="InterPro" id="IPR043504">
    <property type="entry name" value="Peptidase_S1_PA_chymotrypsin"/>
</dbReference>
<evidence type="ECO:0000313" key="10">
    <source>
        <dbReference type="Proteomes" id="UP001642483"/>
    </source>
</evidence>
<dbReference type="Pfam" id="PF00089">
    <property type="entry name" value="Trypsin"/>
    <property type="match status" value="1"/>
</dbReference>
<keyword evidence="1 5" id="KW-0645">Protease</keyword>
<dbReference type="PROSITE" id="PS00135">
    <property type="entry name" value="TRYPSIN_SER"/>
    <property type="match status" value="1"/>
</dbReference>
<keyword evidence="5" id="KW-0378">Hydrolase</keyword>
<protein>
    <submittedName>
        <fullName evidence="9">Uncharacterized protein</fullName>
    </submittedName>
</protein>
<keyword evidence="10" id="KW-1185">Reference proteome</keyword>
<dbReference type="Gene3D" id="2.10.25.10">
    <property type="entry name" value="Laminin"/>
    <property type="match status" value="1"/>
</dbReference>
<dbReference type="PROSITE" id="PS00134">
    <property type="entry name" value="TRYPSIN_HIS"/>
    <property type="match status" value="1"/>
</dbReference>
<keyword evidence="6" id="KW-0732">Signal</keyword>
<dbReference type="InterPro" id="IPR035914">
    <property type="entry name" value="Sperma_CUB_dom_sf"/>
</dbReference>
<dbReference type="CDD" id="cd00041">
    <property type="entry name" value="CUB"/>
    <property type="match status" value="1"/>
</dbReference>
<dbReference type="PROSITE" id="PS50240">
    <property type="entry name" value="TRYPSIN_DOM"/>
    <property type="match status" value="1"/>
</dbReference>
<dbReference type="Gene3D" id="2.40.10.10">
    <property type="entry name" value="Trypsin-like serine proteases"/>
    <property type="match status" value="1"/>
</dbReference>
<evidence type="ECO:0000313" key="9">
    <source>
        <dbReference type="EMBL" id="CAK8672550.1"/>
    </source>
</evidence>
<dbReference type="InterPro" id="IPR001314">
    <property type="entry name" value="Peptidase_S1A"/>
</dbReference>
<dbReference type="InterPro" id="IPR018114">
    <property type="entry name" value="TRYPSIN_HIS"/>
</dbReference>
<feature type="signal peptide" evidence="6">
    <location>
        <begin position="1"/>
        <end position="25"/>
    </location>
</feature>
<dbReference type="SMART" id="SM00020">
    <property type="entry name" value="Tryp_SPc"/>
    <property type="match status" value="1"/>
</dbReference>
<feature type="chain" id="PRO_5046375203" evidence="6">
    <location>
        <begin position="26"/>
        <end position="654"/>
    </location>
</feature>
<evidence type="ECO:0000256" key="2">
    <source>
        <dbReference type="ARBA" id="ARBA00022825"/>
    </source>
</evidence>
<evidence type="ECO:0000256" key="6">
    <source>
        <dbReference type="SAM" id="SignalP"/>
    </source>
</evidence>
<evidence type="ECO:0000259" key="8">
    <source>
        <dbReference type="PROSITE" id="PS50240"/>
    </source>
</evidence>
<dbReference type="SUPFAM" id="SSF57567">
    <property type="entry name" value="Serine protease inhibitors"/>
    <property type="match status" value="1"/>
</dbReference>
<dbReference type="Pfam" id="PF01826">
    <property type="entry name" value="TIL"/>
    <property type="match status" value="1"/>
</dbReference>
<dbReference type="InterPro" id="IPR001254">
    <property type="entry name" value="Trypsin_dom"/>
</dbReference>
<keyword evidence="2 5" id="KW-0720">Serine protease</keyword>
<dbReference type="Gene3D" id="2.60.120.290">
    <property type="entry name" value="Spermadhesin, CUB domain"/>
    <property type="match status" value="1"/>
</dbReference>
<feature type="domain" description="Peptidase S1" evidence="8">
    <location>
        <begin position="385"/>
        <end position="634"/>
    </location>
</feature>
<dbReference type="PROSITE" id="PS01180">
    <property type="entry name" value="CUB"/>
    <property type="match status" value="1"/>
</dbReference>
<comment type="caution">
    <text evidence="4">Lacks conserved residue(s) required for the propagation of feature annotation.</text>
</comment>
<sequence length="654" mass="72427">MKLIGILYSLLLLLLLEASLSDAIAKQEYKTRQKRQTSGICYRQESYYCQPFRYLSVQRICTRNVQYCCDPRYTLQNGVCILAGNSGTCGGYPKNINQESGQLTSLNYPGLYPDNSNCVWEIRGPEGSTIDITVSVLSIENPRYPCFFAGCKPICVDRLTITDGNVNLVLCGTITTQRLFRSRANYVNIHFYTDPYTSIFSSYQGFQLSYAMRGITITTTTPSTSATTPPPRSLAIACLGELAYTDFLPQCTLRCEKGSVVRYNCGPGNQSPRSGCSCPAERPISLREGCITEFDCTNSIERPTCFGGAVFSDCLPACTLTCENYESLPDYCQRSDRPCISGCGCPPSAPILDNGTCISLQSCKPKPQHTTITCGKQFYLPHPKIIGGERSVRGSWPWAIQIIKQTAGTTKFQCGGTLLCSHWVLTAAHCFQNRARLRLELSTFLYRLRIGKHERDLEGLIRNVIEQIPAEIHVHPNYRIATTNNDIALVKLKTPLKMTRTVRPACLPPQAANPSFSIWGPPVGAHCYVVGWGTSQKVGPSNAYLKEARLSVRIPALCEGIYPYYNRRISLCVGGRSRNDTCSGDSGGPLLCKHGDRWYVDGITSYGHRCGVVGQPAVYTQVTTFIDWVRSKIGQECGHPDTEWLQHDDGSNLT</sequence>
<dbReference type="InterPro" id="IPR036084">
    <property type="entry name" value="Ser_inhib-like_sf"/>
</dbReference>
<dbReference type="EMBL" id="CAWYQH010000001">
    <property type="protein sequence ID" value="CAK8672550.1"/>
    <property type="molecule type" value="Genomic_DNA"/>
</dbReference>
<dbReference type="PANTHER" id="PTHR24252">
    <property type="entry name" value="ACROSIN-RELATED"/>
    <property type="match status" value="1"/>
</dbReference>
<dbReference type="InterPro" id="IPR009003">
    <property type="entry name" value="Peptidase_S1_PA"/>
</dbReference>